<dbReference type="AlphaFoldDB" id="A0A6N3BG37"/>
<evidence type="ECO:0000313" key="3">
    <source>
        <dbReference type="EMBL" id="VYU00627.1"/>
    </source>
</evidence>
<evidence type="ECO:0000256" key="1">
    <source>
        <dbReference type="SAM" id="MobiDB-lite"/>
    </source>
</evidence>
<proteinExistence type="predicted"/>
<protein>
    <submittedName>
        <fullName evidence="3">Transcriptional regulator LytR</fullName>
    </submittedName>
</protein>
<dbReference type="InterPro" id="IPR004474">
    <property type="entry name" value="LytR_CpsA_psr"/>
</dbReference>
<reference evidence="3" key="1">
    <citation type="submission" date="2019-11" db="EMBL/GenBank/DDBJ databases">
        <authorList>
            <person name="Feng L."/>
        </authorList>
    </citation>
    <scope>NUCLEOTIDE SEQUENCE</scope>
    <source>
        <strain evidence="3">IbartlettiiLFYP30</strain>
    </source>
</reference>
<dbReference type="Gene3D" id="3.30.420.590">
    <property type="match status" value="1"/>
</dbReference>
<feature type="domain" description="Cell envelope-related transcriptional attenuator" evidence="2">
    <location>
        <begin position="119"/>
        <end position="209"/>
    </location>
</feature>
<dbReference type="Pfam" id="PF03816">
    <property type="entry name" value="LytR_cpsA_psr"/>
    <property type="match status" value="1"/>
</dbReference>
<feature type="region of interest" description="Disordered" evidence="1">
    <location>
        <begin position="43"/>
        <end position="88"/>
    </location>
</feature>
<name>A0A6N3BG37_9FIRM</name>
<accession>A0A6N3BG37</accession>
<dbReference type="EMBL" id="CACRUE010000024">
    <property type="protein sequence ID" value="VYU00627.1"/>
    <property type="molecule type" value="Genomic_DNA"/>
</dbReference>
<feature type="compositionally biased region" description="Basic and acidic residues" evidence="1">
    <location>
        <begin position="43"/>
        <end position="82"/>
    </location>
</feature>
<evidence type="ECO:0000259" key="2">
    <source>
        <dbReference type="Pfam" id="PF03816"/>
    </source>
</evidence>
<gene>
    <name evidence="3" type="primary">lytR</name>
    <name evidence="3" type="ORF">IBLFYP30_01506</name>
</gene>
<organism evidence="3">
    <name type="scientific">Intestinibacter bartlettii</name>
    <dbReference type="NCBI Taxonomy" id="261299"/>
    <lineage>
        <taxon>Bacteria</taxon>
        <taxon>Bacillati</taxon>
        <taxon>Bacillota</taxon>
        <taxon>Clostridia</taxon>
        <taxon>Peptostreptococcales</taxon>
        <taxon>Peptostreptococcaceae</taxon>
        <taxon>Intestinibacter</taxon>
    </lineage>
</organism>
<sequence>MKKLIFTMIYTIPVVLLVFVLGRNLTLDDNTLLESQTQTKTYTKQEESAPKETSVIKETKQKKDNLEQSGKVKKDTKQEKSDNTSNIKIPKESDTLTNILVICTVPSDNSLQNPPDKFSVLSLDSANNKILFTPIPLDISVDIPGIGSKKLSDTYSWGDNTDLLLEAIKSKFDTNITRVIEINTESISEMTEMFNEMGIDMTEEKLLEYLNETKVSKSMAEDIKSIPIFKYPKLISCMKPYIKTNMDTASLIKYGIITYKIVSHG</sequence>
<dbReference type="RefSeq" id="WP_024037585.1">
    <property type="nucleotide sequence ID" value="NZ_CACRUE010000024.1"/>
</dbReference>